<accession>A0AAV6L382</accession>
<gene>
    <name evidence="1" type="ORF">RHGRI_008917</name>
</gene>
<proteinExistence type="predicted"/>
<organism evidence="1 2">
    <name type="scientific">Rhododendron griersonianum</name>
    <dbReference type="NCBI Taxonomy" id="479676"/>
    <lineage>
        <taxon>Eukaryota</taxon>
        <taxon>Viridiplantae</taxon>
        <taxon>Streptophyta</taxon>
        <taxon>Embryophyta</taxon>
        <taxon>Tracheophyta</taxon>
        <taxon>Spermatophyta</taxon>
        <taxon>Magnoliopsida</taxon>
        <taxon>eudicotyledons</taxon>
        <taxon>Gunneridae</taxon>
        <taxon>Pentapetalae</taxon>
        <taxon>asterids</taxon>
        <taxon>Ericales</taxon>
        <taxon>Ericaceae</taxon>
        <taxon>Ericoideae</taxon>
        <taxon>Rhodoreae</taxon>
        <taxon>Rhododendron</taxon>
    </lineage>
</organism>
<reference evidence="1" key="1">
    <citation type="submission" date="2020-08" db="EMBL/GenBank/DDBJ databases">
        <title>Plant Genome Project.</title>
        <authorList>
            <person name="Zhang R.-G."/>
        </authorList>
    </citation>
    <scope>NUCLEOTIDE SEQUENCE</scope>
    <source>
        <strain evidence="1">WSP0</strain>
        <tissue evidence="1">Leaf</tissue>
    </source>
</reference>
<dbReference type="Proteomes" id="UP000823749">
    <property type="component" value="Chromosome 3"/>
</dbReference>
<protein>
    <submittedName>
        <fullName evidence="1">Uncharacterized protein</fullName>
    </submittedName>
</protein>
<dbReference type="AlphaFoldDB" id="A0AAV6L382"/>
<sequence length="104" mass="12235">MRSTLFKLCLAASVYYLWKERNGRIFQQLGHDHSAVEKLILEEVKSCTSSWKHEIKSPDNFRVCCDWRIIDSVFLLFSFSSLVRLVRFCLILDGLVVFFLKVFP</sequence>
<evidence type="ECO:0000313" key="1">
    <source>
        <dbReference type="EMBL" id="KAG5559155.1"/>
    </source>
</evidence>
<dbReference type="EMBL" id="JACTNZ010000003">
    <property type="protein sequence ID" value="KAG5559155.1"/>
    <property type="molecule type" value="Genomic_DNA"/>
</dbReference>
<evidence type="ECO:0000313" key="2">
    <source>
        <dbReference type="Proteomes" id="UP000823749"/>
    </source>
</evidence>
<keyword evidence="2" id="KW-1185">Reference proteome</keyword>
<comment type="caution">
    <text evidence="1">The sequence shown here is derived from an EMBL/GenBank/DDBJ whole genome shotgun (WGS) entry which is preliminary data.</text>
</comment>
<name>A0AAV6L382_9ERIC</name>